<name>A0A3N4K8I8_9PEZI</name>
<reference evidence="1 2" key="1">
    <citation type="journal article" date="2018" name="Nat. Ecol. Evol.">
        <title>Pezizomycetes genomes reveal the molecular basis of ectomycorrhizal truffle lifestyle.</title>
        <authorList>
            <person name="Murat C."/>
            <person name="Payen T."/>
            <person name="Noel B."/>
            <person name="Kuo A."/>
            <person name="Morin E."/>
            <person name="Chen J."/>
            <person name="Kohler A."/>
            <person name="Krizsan K."/>
            <person name="Balestrini R."/>
            <person name="Da Silva C."/>
            <person name="Montanini B."/>
            <person name="Hainaut M."/>
            <person name="Levati E."/>
            <person name="Barry K.W."/>
            <person name="Belfiori B."/>
            <person name="Cichocki N."/>
            <person name="Clum A."/>
            <person name="Dockter R.B."/>
            <person name="Fauchery L."/>
            <person name="Guy J."/>
            <person name="Iotti M."/>
            <person name="Le Tacon F."/>
            <person name="Lindquist E.A."/>
            <person name="Lipzen A."/>
            <person name="Malagnac F."/>
            <person name="Mello A."/>
            <person name="Molinier V."/>
            <person name="Miyauchi S."/>
            <person name="Poulain J."/>
            <person name="Riccioni C."/>
            <person name="Rubini A."/>
            <person name="Sitrit Y."/>
            <person name="Splivallo R."/>
            <person name="Traeger S."/>
            <person name="Wang M."/>
            <person name="Zifcakova L."/>
            <person name="Wipf D."/>
            <person name="Zambonelli A."/>
            <person name="Paolocci F."/>
            <person name="Nowrousian M."/>
            <person name="Ottonello S."/>
            <person name="Baldrian P."/>
            <person name="Spatafora J.W."/>
            <person name="Henrissat B."/>
            <person name="Nagy L.G."/>
            <person name="Aury J.M."/>
            <person name="Wincker P."/>
            <person name="Grigoriev I.V."/>
            <person name="Bonfante P."/>
            <person name="Martin F.M."/>
        </authorList>
    </citation>
    <scope>NUCLEOTIDE SEQUENCE [LARGE SCALE GENOMIC DNA]</scope>
    <source>
        <strain evidence="1 2">120613-1</strain>
    </source>
</reference>
<dbReference type="EMBL" id="ML120352">
    <property type="protein sequence ID" value="RPB05582.1"/>
    <property type="molecule type" value="Genomic_DNA"/>
</dbReference>
<keyword evidence="2" id="KW-1185">Reference proteome</keyword>
<evidence type="ECO:0000313" key="1">
    <source>
        <dbReference type="EMBL" id="RPB05582.1"/>
    </source>
</evidence>
<organism evidence="1 2">
    <name type="scientific">Choiromyces venosus 120613-1</name>
    <dbReference type="NCBI Taxonomy" id="1336337"/>
    <lineage>
        <taxon>Eukaryota</taxon>
        <taxon>Fungi</taxon>
        <taxon>Dikarya</taxon>
        <taxon>Ascomycota</taxon>
        <taxon>Pezizomycotina</taxon>
        <taxon>Pezizomycetes</taxon>
        <taxon>Pezizales</taxon>
        <taxon>Tuberaceae</taxon>
        <taxon>Choiromyces</taxon>
    </lineage>
</organism>
<dbReference type="AlphaFoldDB" id="A0A3N4K8I8"/>
<protein>
    <submittedName>
        <fullName evidence="1">Uncharacterized protein</fullName>
    </submittedName>
</protein>
<dbReference type="Proteomes" id="UP000276215">
    <property type="component" value="Unassembled WGS sequence"/>
</dbReference>
<proteinExistence type="predicted"/>
<gene>
    <name evidence="1" type="ORF">L873DRAFT_1785328</name>
</gene>
<evidence type="ECO:0000313" key="2">
    <source>
        <dbReference type="Proteomes" id="UP000276215"/>
    </source>
</evidence>
<sequence length="115" mass="12965">MSASIIFSEWILKNQTLIGGFSGVGIIIADGRYDRRDIKKELEAFRISVDGQLTKVQAELQAEHEFTQGLILRSAIKTMKALDGNKKDMREFIKEMDKVIKCIEAGEDCQKGDKN</sequence>
<dbReference type="OrthoDB" id="5402692at2759"/>
<accession>A0A3N4K8I8</accession>